<comment type="caution">
    <text evidence="2">The sequence shown here is derived from an EMBL/GenBank/DDBJ whole genome shotgun (WGS) entry which is preliminary data.</text>
</comment>
<keyword evidence="3" id="KW-1185">Reference proteome</keyword>
<dbReference type="GO" id="GO:0030151">
    <property type="term" value="F:molybdenum ion binding"/>
    <property type="evidence" value="ECO:0007669"/>
    <property type="project" value="InterPro"/>
</dbReference>
<organism evidence="2 3">
    <name type="scientific">Ancylobacter aquaticus</name>
    <dbReference type="NCBI Taxonomy" id="100"/>
    <lineage>
        <taxon>Bacteria</taxon>
        <taxon>Pseudomonadati</taxon>
        <taxon>Pseudomonadota</taxon>
        <taxon>Alphaproteobacteria</taxon>
        <taxon>Hyphomicrobiales</taxon>
        <taxon>Xanthobacteraceae</taxon>
        <taxon>Ancylobacter</taxon>
    </lineage>
</organism>
<protein>
    <submittedName>
        <fullName evidence="2">MOSC domain-containing protein</fullName>
    </submittedName>
</protein>
<dbReference type="PROSITE" id="PS51340">
    <property type="entry name" value="MOSC"/>
    <property type="match status" value="1"/>
</dbReference>
<sequence>MTRAPRNSPDHPPLDLFGAPVAVQGRRRTGRLARALLADGPGFATREVAALAVTLEGIEGDRHAGLARAADSRVPWYPRGASIRNTRQVSLVCLQELAEIARRLGVAEIAPEWIGANLVIEGVPHLTGLPPGTRLHFAGGAALVAEGENAPCRHAGAAIAAQTGQGDAELGFAKVAKGLRGLVAWVERAGTLSAGTTLELRVPAQRLWTG</sequence>
<feature type="domain" description="MOSC" evidence="1">
    <location>
        <begin position="45"/>
        <end position="201"/>
    </location>
</feature>
<dbReference type="InterPro" id="IPR052716">
    <property type="entry name" value="MOSC_domain"/>
</dbReference>
<dbReference type="PANTHER" id="PTHR36930">
    <property type="entry name" value="METAL-SULFUR CLUSTER BIOSYNTHESIS PROTEINS YUAD-RELATED"/>
    <property type="match status" value="1"/>
</dbReference>
<gene>
    <name evidence="2" type="ORF">EV667_2803</name>
</gene>
<evidence type="ECO:0000313" key="3">
    <source>
        <dbReference type="Proteomes" id="UP000295030"/>
    </source>
</evidence>
<dbReference type="Pfam" id="PF03473">
    <property type="entry name" value="MOSC"/>
    <property type="match status" value="1"/>
</dbReference>
<name>A0A4R1I5Q9_ANCAQ</name>
<reference evidence="2 3" key="1">
    <citation type="submission" date="2019-03" db="EMBL/GenBank/DDBJ databases">
        <title>Genomic Encyclopedia of Type Strains, Phase IV (KMG-IV): sequencing the most valuable type-strain genomes for metagenomic binning, comparative biology and taxonomic classification.</title>
        <authorList>
            <person name="Goeker M."/>
        </authorList>
    </citation>
    <scope>NUCLEOTIDE SEQUENCE [LARGE SCALE GENOMIC DNA]</scope>
    <source>
        <strain evidence="2 3">DSM 101</strain>
    </source>
</reference>
<evidence type="ECO:0000313" key="2">
    <source>
        <dbReference type="EMBL" id="TCK28790.1"/>
    </source>
</evidence>
<dbReference type="EMBL" id="SMFY01000002">
    <property type="protein sequence ID" value="TCK28790.1"/>
    <property type="molecule type" value="Genomic_DNA"/>
</dbReference>
<dbReference type="RefSeq" id="WP_131835901.1">
    <property type="nucleotide sequence ID" value="NZ_SMFY01000002.1"/>
</dbReference>
<dbReference type="OrthoDB" id="9808413at2"/>
<dbReference type="InterPro" id="IPR005302">
    <property type="entry name" value="MoCF_Sase_C"/>
</dbReference>
<evidence type="ECO:0000259" key="1">
    <source>
        <dbReference type="PROSITE" id="PS51340"/>
    </source>
</evidence>
<dbReference type="InterPro" id="IPR011037">
    <property type="entry name" value="Pyrv_Knase-like_insert_dom_sf"/>
</dbReference>
<dbReference type="GO" id="GO:0003824">
    <property type="term" value="F:catalytic activity"/>
    <property type="evidence" value="ECO:0007669"/>
    <property type="project" value="InterPro"/>
</dbReference>
<dbReference type="Proteomes" id="UP000295030">
    <property type="component" value="Unassembled WGS sequence"/>
</dbReference>
<dbReference type="GO" id="GO:0030170">
    <property type="term" value="F:pyridoxal phosphate binding"/>
    <property type="evidence" value="ECO:0007669"/>
    <property type="project" value="InterPro"/>
</dbReference>
<dbReference type="SUPFAM" id="SSF50800">
    <property type="entry name" value="PK beta-barrel domain-like"/>
    <property type="match status" value="1"/>
</dbReference>
<dbReference type="AlphaFoldDB" id="A0A4R1I5Q9"/>
<proteinExistence type="predicted"/>
<accession>A0A4R1I5Q9</accession>
<dbReference type="Gene3D" id="2.40.33.20">
    <property type="entry name" value="PK beta-barrel domain-like"/>
    <property type="match status" value="1"/>
</dbReference>
<dbReference type="PANTHER" id="PTHR36930:SF1">
    <property type="entry name" value="MOSC DOMAIN-CONTAINING PROTEIN"/>
    <property type="match status" value="1"/>
</dbReference>